<dbReference type="Proteomes" id="UP001164250">
    <property type="component" value="Chromosome 6"/>
</dbReference>
<evidence type="ECO:0000313" key="2">
    <source>
        <dbReference type="Proteomes" id="UP001164250"/>
    </source>
</evidence>
<reference evidence="2" key="1">
    <citation type="journal article" date="2023" name="G3 (Bethesda)">
        <title>Genome assembly and association tests identify interacting loci associated with vigor, precocity, and sex in interspecific pistachio rootstocks.</title>
        <authorList>
            <person name="Palmer W."/>
            <person name="Jacygrad E."/>
            <person name="Sagayaradj S."/>
            <person name="Cavanaugh K."/>
            <person name="Han R."/>
            <person name="Bertier L."/>
            <person name="Beede B."/>
            <person name="Kafkas S."/>
            <person name="Golino D."/>
            <person name="Preece J."/>
            <person name="Michelmore R."/>
        </authorList>
    </citation>
    <scope>NUCLEOTIDE SEQUENCE [LARGE SCALE GENOMIC DNA]</scope>
</reference>
<dbReference type="EMBL" id="CM047902">
    <property type="protein sequence ID" value="KAJ0096038.1"/>
    <property type="molecule type" value="Genomic_DNA"/>
</dbReference>
<sequence>MDKAKVKAIAEWEAQQRLSSCALS</sequence>
<comment type="caution">
    <text evidence="1">The sequence shown here is derived from an EMBL/GenBank/DDBJ whole genome shotgun (WGS) entry which is preliminary data.</text>
</comment>
<proteinExistence type="predicted"/>
<name>A0ACC1BB26_9ROSI</name>
<organism evidence="1 2">
    <name type="scientific">Pistacia atlantica</name>
    <dbReference type="NCBI Taxonomy" id="434234"/>
    <lineage>
        <taxon>Eukaryota</taxon>
        <taxon>Viridiplantae</taxon>
        <taxon>Streptophyta</taxon>
        <taxon>Embryophyta</taxon>
        <taxon>Tracheophyta</taxon>
        <taxon>Spermatophyta</taxon>
        <taxon>Magnoliopsida</taxon>
        <taxon>eudicotyledons</taxon>
        <taxon>Gunneridae</taxon>
        <taxon>Pentapetalae</taxon>
        <taxon>rosids</taxon>
        <taxon>malvids</taxon>
        <taxon>Sapindales</taxon>
        <taxon>Anacardiaceae</taxon>
        <taxon>Pistacia</taxon>
    </lineage>
</organism>
<evidence type="ECO:0000313" key="1">
    <source>
        <dbReference type="EMBL" id="KAJ0096038.1"/>
    </source>
</evidence>
<gene>
    <name evidence="1" type="ORF">Patl1_15953</name>
</gene>
<protein>
    <submittedName>
        <fullName evidence="1">Uncharacterized protein</fullName>
    </submittedName>
</protein>
<keyword evidence="2" id="KW-1185">Reference proteome</keyword>
<accession>A0ACC1BB26</accession>